<dbReference type="AlphaFoldDB" id="A0AAD5T9G6"/>
<evidence type="ECO:0000313" key="3">
    <source>
        <dbReference type="Proteomes" id="UP001211907"/>
    </source>
</evidence>
<accession>A0AAD5T9G6</accession>
<keyword evidence="1" id="KW-0175">Coiled coil</keyword>
<feature type="coiled-coil region" evidence="1">
    <location>
        <begin position="1"/>
        <end position="28"/>
    </location>
</feature>
<reference evidence="2" key="1">
    <citation type="submission" date="2020-05" db="EMBL/GenBank/DDBJ databases">
        <title>Phylogenomic resolution of chytrid fungi.</title>
        <authorList>
            <person name="Stajich J.E."/>
            <person name="Amses K."/>
            <person name="Simmons R."/>
            <person name="Seto K."/>
            <person name="Myers J."/>
            <person name="Bonds A."/>
            <person name="Quandt C.A."/>
            <person name="Barry K."/>
            <person name="Liu P."/>
            <person name="Grigoriev I."/>
            <person name="Longcore J.E."/>
            <person name="James T.Y."/>
        </authorList>
    </citation>
    <scope>NUCLEOTIDE SEQUENCE</scope>
    <source>
        <strain evidence="2">JEL0513</strain>
    </source>
</reference>
<gene>
    <name evidence="2" type="ORF">HK100_000554</name>
</gene>
<proteinExistence type="predicted"/>
<dbReference type="Proteomes" id="UP001211907">
    <property type="component" value="Unassembled WGS sequence"/>
</dbReference>
<evidence type="ECO:0008006" key="4">
    <source>
        <dbReference type="Google" id="ProtNLM"/>
    </source>
</evidence>
<sequence length="606" mass="68738">MQAMSNRLQKVEAELSQANETLVRLKKNSSNEIIVSQQSTIEDPDMMPSIGDWVVVFQYFRQPNLLGQLLNLRLLLEHFFTENQSLRLIVCALTAYLQTPSLPAKVCVAYYSRARKSINRHGNIVSLKHVQVFMLHSLFLLAIGQPTLARPLFTRAITMLMQLQLYIDPDNIPTTANLSDEEKEDRRTYSRVKYARRRYAHGYNGETTDPIFEIASHCYCSSIFEIILEAKSHWITPPSSVGEIFSTTFYNSIGSSLGTLKGIIPSYRLLSTDPNSNSLAQFMSYQQQNPYTQQQYQQPPQQYHHHHLETIIDRLLITIFYNSAICIINRPLLYVSKFLPLTSPYLLHNPDRIKCVLNALDASVTAAQTILSFADWIVVYQRPESSSKIWKEQTFSIFALFEAIIVLWFALCHTQRFWWRPETVAGVVLSERTTSAIENGGGSGNVFGDTLQMGVQERRRIRVQILDVLKSLKEAEAMFGNTGSSENASVDQMILDENDQSGGGSGGGHPNMITPIVVAIEAMIREIQEAEVAVIETNEKFEAVLKGITLGMKVVAIVDDDEEFPKQMEPFVFLGLLGMEVSGLNWNASNEQPWRNFWYKVINEQI</sequence>
<keyword evidence="3" id="KW-1185">Reference proteome</keyword>
<comment type="caution">
    <text evidence="2">The sequence shown here is derived from an EMBL/GenBank/DDBJ whole genome shotgun (WGS) entry which is preliminary data.</text>
</comment>
<evidence type="ECO:0000256" key="1">
    <source>
        <dbReference type="SAM" id="Coils"/>
    </source>
</evidence>
<dbReference type="EMBL" id="JADGJH010000111">
    <property type="protein sequence ID" value="KAJ3137642.1"/>
    <property type="molecule type" value="Genomic_DNA"/>
</dbReference>
<dbReference type="CDD" id="cd12148">
    <property type="entry name" value="fungal_TF_MHR"/>
    <property type="match status" value="1"/>
</dbReference>
<evidence type="ECO:0000313" key="2">
    <source>
        <dbReference type="EMBL" id="KAJ3137642.1"/>
    </source>
</evidence>
<protein>
    <recommendedName>
        <fullName evidence="4">Transcription factor domain-containing protein</fullName>
    </recommendedName>
</protein>
<name>A0AAD5T9G6_9FUNG</name>
<organism evidence="2 3">
    <name type="scientific">Physocladia obscura</name>
    <dbReference type="NCBI Taxonomy" id="109957"/>
    <lineage>
        <taxon>Eukaryota</taxon>
        <taxon>Fungi</taxon>
        <taxon>Fungi incertae sedis</taxon>
        <taxon>Chytridiomycota</taxon>
        <taxon>Chytridiomycota incertae sedis</taxon>
        <taxon>Chytridiomycetes</taxon>
        <taxon>Chytridiales</taxon>
        <taxon>Chytriomycetaceae</taxon>
        <taxon>Physocladia</taxon>
    </lineage>
</organism>